<reference evidence="13 14" key="1">
    <citation type="journal article" date="2013" name="PLoS ONE">
        <title>Predicting the Proteins of Angomonas deanei, Strigomonas culicis and Their Respective Endosymbionts Reveals New Aspects of the Trypanosomatidae Family.</title>
        <authorList>
            <person name="Motta M.C."/>
            <person name="Martins A.C."/>
            <person name="de Souza S.S."/>
            <person name="Catta-Preta C.M."/>
            <person name="Silva R."/>
            <person name="Klein C.C."/>
            <person name="de Almeida L.G."/>
            <person name="de Lima Cunha O."/>
            <person name="Ciapina L.P."/>
            <person name="Brocchi M."/>
            <person name="Colabardini A.C."/>
            <person name="de Araujo Lima B."/>
            <person name="Machado C.R."/>
            <person name="de Almeida Soares C.M."/>
            <person name="Probst C.M."/>
            <person name="de Menezes C.B."/>
            <person name="Thompson C.E."/>
            <person name="Bartholomeu D.C."/>
            <person name="Gradia D.F."/>
            <person name="Pavoni D.P."/>
            <person name="Grisard E.C."/>
            <person name="Fantinatti-Garboggini F."/>
            <person name="Marchini F.K."/>
            <person name="Rodrigues-Luiz G.F."/>
            <person name="Wagner G."/>
            <person name="Goldman G.H."/>
            <person name="Fietto J.L."/>
            <person name="Elias M.C."/>
            <person name="Goldman M.H."/>
            <person name="Sagot M.F."/>
            <person name="Pereira M."/>
            <person name="Stoco P.H."/>
            <person name="de Mendonca-Neto R.P."/>
            <person name="Teixeira S.M."/>
            <person name="Maciel T.E."/>
            <person name="de Oliveira Mendes T.A."/>
            <person name="Urmenyi T.P."/>
            <person name="de Souza W."/>
            <person name="Schenkman S."/>
            <person name="de Vasconcelos A.T."/>
        </authorList>
    </citation>
    <scope>NUCLEOTIDE SEQUENCE [LARGE SCALE GENOMIC DNA]</scope>
</reference>
<evidence type="ECO:0000256" key="1">
    <source>
        <dbReference type="ARBA" id="ARBA00004298"/>
    </source>
</evidence>
<dbReference type="OrthoDB" id="268415at2759"/>
<keyword evidence="14" id="KW-1185">Reference proteome</keyword>
<dbReference type="PANTHER" id="PTHR12966:SF0">
    <property type="entry name" value="NADH DEHYDROGENASE [UBIQUINONE] 1 ALPHA SUBCOMPLEX SUBUNIT 13"/>
    <property type="match status" value="1"/>
</dbReference>
<keyword evidence="5 11" id="KW-0812">Transmembrane</keyword>
<evidence type="ECO:0000256" key="10">
    <source>
        <dbReference type="ARBA" id="ARBA00023136"/>
    </source>
</evidence>
<comment type="function">
    <text evidence="11">Complex I functions in the transfer of electrons from NADH to the respiratory chain. Accessory subunit of the mitochondrial membrane respiratory chain NADH dehydrogenase (Complex I), that is believed not to be involved in catalysis.</text>
</comment>
<evidence type="ECO:0000256" key="6">
    <source>
        <dbReference type="ARBA" id="ARBA00022792"/>
    </source>
</evidence>
<keyword evidence="7 11" id="KW-0249">Electron transport</keyword>
<comment type="subcellular location">
    <subcellularLocation>
        <location evidence="1 11">Mitochondrion inner membrane</location>
        <topology evidence="1 11">Single-pass membrane protein</topology>
        <orientation evidence="1 11">Matrix side</orientation>
    </subcellularLocation>
</comment>
<name>S9UK22_9TRYP</name>
<evidence type="ECO:0000256" key="2">
    <source>
        <dbReference type="ARBA" id="ARBA00007312"/>
    </source>
</evidence>
<keyword evidence="6 11" id="KW-0999">Mitochondrion inner membrane</keyword>
<dbReference type="Pfam" id="PF06212">
    <property type="entry name" value="GRIM-19"/>
    <property type="match status" value="1"/>
</dbReference>
<sequence length="173" mass="20611">MLRKTLARLVRDPVPEDTKAFYTWFSGQAYRQERVIPGGYPAVRVYPVYGKRWVTGRTFIAFLAGISLFGAWVRPEKERYNLEMMMEFSDRQTATLPYQKAEVNLRSLVSAYKRYRYEQECLVDKGFVGLTSEFRKFFYHNDVWRPTLYDVVQHPWTKYGGPFNSYNWTLGYF</sequence>
<proteinExistence type="inferred from homology"/>
<dbReference type="GO" id="GO:0005743">
    <property type="term" value="C:mitochondrial inner membrane"/>
    <property type="evidence" value="ECO:0007669"/>
    <property type="project" value="UniProtKB-SubCell"/>
</dbReference>
<protein>
    <recommendedName>
        <fullName evidence="11">NADH dehydrogenase [ubiquinone] 1 alpha subcomplex subunit 13</fullName>
    </recommendedName>
</protein>
<evidence type="ECO:0000313" key="14">
    <source>
        <dbReference type="Proteomes" id="UP000015354"/>
    </source>
</evidence>
<dbReference type="PANTHER" id="PTHR12966">
    <property type="entry name" value="NADH DEHYDROGENASE UBIQUINONE 1 ALPHA SUBCOMPLEX SUBUNIT 13"/>
    <property type="match status" value="1"/>
</dbReference>
<dbReference type="AlphaFoldDB" id="S9UK22"/>
<dbReference type="Proteomes" id="UP000015354">
    <property type="component" value="Unassembled WGS sequence"/>
</dbReference>
<feature type="transmembrane region" description="Helical" evidence="11">
    <location>
        <begin position="54"/>
        <end position="73"/>
    </location>
</feature>
<dbReference type="EMBL" id="ATMH01006841">
    <property type="protein sequence ID" value="EPY25103.1"/>
    <property type="molecule type" value="Genomic_DNA"/>
</dbReference>
<evidence type="ECO:0000256" key="11">
    <source>
        <dbReference type="RuleBase" id="RU368034"/>
    </source>
</evidence>
<keyword evidence="10 11" id="KW-0472">Membrane</keyword>
<keyword evidence="3 11" id="KW-0813">Transport</keyword>
<evidence type="ECO:0000256" key="4">
    <source>
        <dbReference type="ARBA" id="ARBA00022660"/>
    </source>
</evidence>
<dbReference type="GO" id="GO:0045271">
    <property type="term" value="C:respiratory chain complex I"/>
    <property type="evidence" value="ECO:0007669"/>
    <property type="project" value="UniProtKB-UniRule"/>
</dbReference>
<evidence type="ECO:0000256" key="8">
    <source>
        <dbReference type="ARBA" id="ARBA00022989"/>
    </source>
</evidence>
<reference evidence="13" key="2">
    <citation type="submission" date="2013-03" db="EMBL/GenBank/DDBJ databases">
        <authorList>
            <person name="Motta M.C.M."/>
            <person name="Martins A.C.A."/>
            <person name="Preta C.M.C.C."/>
            <person name="Silva R."/>
            <person name="de Souza S.S."/>
            <person name="Klein C.C."/>
            <person name="de Almeida L.G.P."/>
            <person name="Cunha O.L."/>
            <person name="Colabardini A.C."/>
            <person name="Lima B.A."/>
            <person name="Machado C.R."/>
            <person name="Soares C.M.A."/>
            <person name="de Menezes C.B.A."/>
            <person name="Bartolomeu D.C."/>
            <person name="Grisard E.C."/>
            <person name="Fantinatti-Garboggini F."/>
            <person name="Rodrigues-Luiz G.F."/>
            <person name="Wagner G."/>
            <person name="Goldman G.H."/>
            <person name="Fietto J.L.R."/>
            <person name="Ciapina L.P."/>
            <person name="Brocchi M."/>
            <person name="Elias M.C."/>
            <person name="Goldman M.H.S."/>
            <person name="Sagot M.-F."/>
            <person name="Pereira M."/>
            <person name="Stoco P.H."/>
            <person name="Teixeira S.M.R."/>
            <person name="de Mendonca-Neto R.P."/>
            <person name="Maciel T.E.F."/>
            <person name="Mendes T.A.O."/>
            <person name="Urmenyi T.P."/>
            <person name="Teixeira M.M.G."/>
            <person name="de Camargo E.F.P."/>
            <person name="de Sousa W."/>
            <person name="Schenkman S."/>
            <person name="de Vasconcelos A.T.R."/>
        </authorList>
    </citation>
    <scope>NUCLEOTIDE SEQUENCE</scope>
</reference>
<dbReference type="EMBL" id="ATMH01004723">
    <property type="protein sequence ID" value="EPY29104.1"/>
    <property type="molecule type" value="Genomic_DNA"/>
</dbReference>
<evidence type="ECO:0000313" key="12">
    <source>
        <dbReference type="EMBL" id="EPY25103.1"/>
    </source>
</evidence>
<evidence type="ECO:0000256" key="3">
    <source>
        <dbReference type="ARBA" id="ARBA00022448"/>
    </source>
</evidence>
<comment type="similarity">
    <text evidence="2 11">Belongs to the complex I NDUFA13 subunit family.</text>
</comment>
<evidence type="ECO:0000256" key="7">
    <source>
        <dbReference type="ARBA" id="ARBA00022982"/>
    </source>
</evidence>
<evidence type="ECO:0000256" key="9">
    <source>
        <dbReference type="ARBA" id="ARBA00023128"/>
    </source>
</evidence>
<organism evidence="13 14">
    <name type="scientific">Strigomonas culicis</name>
    <dbReference type="NCBI Taxonomy" id="28005"/>
    <lineage>
        <taxon>Eukaryota</taxon>
        <taxon>Discoba</taxon>
        <taxon>Euglenozoa</taxon>
        <taxon>Kinetoplastea</taxon>
        <taxon>Metakinetoplastina</taxon>
        <taxon>Trypanosomatida</taxon>
        <taxon>Trypanosomatidae</taxon>
        <taxon>Strigomonadinae</taxon>
        <taxon>Strigomonas</taxon>
    </lineage>
</organism>
<gene>
    <name evidence="13" type="ORF">STCU_04723</name>
    <name evidence="12" type="ORF">STCU_06841</name>
</gene>
<evidence type="ECO:0000256" key="5">
    <source>
        <dbReference type="ARBA" id="ARBA00022692"/>
    </source>
</evidence>
<comment type="caution">
    <text evidence="13">The sequence shown here is derived from an EMBL/GenBank/DDBJ whole genome shotgun (WGS) entry which is preliminary data.</text>
</comment>
<evidence type="ECO:0000313" key="13">
    <source>
        <dbReference type="EMBL" id="EPY29104.1"/>
    </source>
</evidence>
<keyword evidence="4 11" id="KW-0679">Respiratory chain</keyword>
<keyword evidence="8 11" id="KW-1133">Transmembrane helix</keyword>
<dbReference type="InterPro" id="IPR009346">
    <property type="entry name" value="GRIM-19"/>
</dbReference>
<accession>S9UK22</accession>
<keyword evidence="9 11" id="KW-0496">Mitochondrion</keyword>